<evidence type="ECO:0000313" key="1">
    <source>
        <dbReference type="EMBL" id="RST96635.1"/>
    </source>
</evidence>
<protein>
    <submittedName>
        <fullName evidence="1">Uncharacterized protein</fullName>
    </submittedName>
</protein>
<comment type="caution">
    <text evidence="1">The sequence shown here is derived from an EMBL/GenBank/DDBJ whole genome shotgun (WGS) entry which is preliminary data.</text>
</comment>
<name>A0A429ZSI8_9ENTE</name>
<dbReference type="EMBL" id="NGJU01000006">
    <property type="protein sequence ID" value="RST96635.1"/>
    <property type="molecule type" value="Genomic_DNA"/>
</dbReference>
<dbReference type="Proteomes" id="UP000287239">
    <property type="component" value="Unassembled WGS sequence"/>
</dbReference>
<gene>
    <name evidence="1" type="ORF">CBF35_05225</name>
</gene>
<dbReference type="AlphaFoldDB" id="A0A429ZSI8"/>
<accession>A0A429ZSI8</accession>
<dbReference type="OrthoDB" id="2596212at2"/>
<sequence>MTIEKNIEKTVSEFLKGGNIEVKVEEKLGEAIDKALNDLFGYGGDLKKLLENQINAAIVPAIERHDFSEYVTKLEPVLIKILQETTFENNKVLENFKGLAIADVPKDIKISEIFAEWCKYVAKEVNTDGLEVEYDDEPRYEYVACRFESVLEDGRSWSNFEHGIVRFECEKDESLNVEFNISKYRGDNWDINLNRVDNLSSLQVLNDFDVYMMNLSNKRTKLILDCEYEEEEVLPDAEPEASFS</sequence>
<proteinExistence type="predicted"/>
<reference evidence="1 2" key="1">
    <citation type="submission" date="2017-05" db="EMBL/GenBank/DDBJ databases">
        <title>Vagococcus spp. assemblies.</title>
        <authorList>
            <person name="Gulvik C.A."/>
        </authorList>
    </citation>
    <scope>NUCLEOTIDE SEQUENCE [LARGE SCALE GENOMIC DNA]</scope>
    <source>
        <strain evidence="1 2">NCFB 2777</strain>
    </source>
</reference>
<keyword evidence="2" id="KW-1185">Reference proteome</keyword>
<dbReference type="GeneID" id="98567765"/>
<evidence type="ECO:0000313" key="2">
    <source>
        <dbReference type="Proteomes" id="UP000287239"/>
    </source>
</evidence>
<dbReference type="RefSeq" id="WP_126778915.1">
    <property type="nucleotide sequence ID" value="NZ_NGJU01000006.1"/>
</dbReference>
<organism evidence="1 2">
    <name type="scientific">Vagococcus salmoninarum</name>
    <dbReference type="NCBI Taxonomy" id="2739"/>
    <lineage>
        <taxon>Bacteria</taxon>
        <taxon>Bacillati</taxon>
        <taxon>Bacillota</taxon>
        <taxon>Bacilli</taxon>
        <taxon>Lactobacillales</taxon>
        <taxon>Enterococcaceae</taxon>
        <taxon>Vagococcus</taxon>
    </lineage>
</organism>